<accession>A0A1D2MH60</accession>
<organism evidence="8 9">
    <name type="scientific">Orchesella cincta</name>
    <name type="common">Springtail</name>
    <name type="synonym">Podura cincta</name>
    <dbReference type="NCBI Taxonomy" id="48709"/>
    <lineage>
        <taxon>Eukaryota</taxon>
        <taxon>Metazoa</taxon>
        <taxon>Ecdysozoa</taxon>
        <taxon>Arthropoda</taxon>
        <taxon>Hexapoda</taxon>
        <taxon>Collembola</taxon>
        <taxon>Entomobryomorpha</taxon>
        <taxon>Entomobryoidea</taxon>
        <taxon>Orchesellidae</taxon>
        <taxon>Orchesellinae</taxon>
        <taxon>Orchesella</taxon>
    </lineage>
</organism>
<evidence type="ECO:0000256" key="1">
    <source>
        <dbReference type="ARBA" id="ARBA00022723"/>
    </source>
</evidence>
<dbReference type="EMBL" id="LJIJ01001272">
    <property type="protein sequence ID" value="ODM92319.1"/>
    <property type="molecule type" value="Genomic_DNA"/>
</dbReference>
<dbReference type="Pfam" id="PF00096">
    <property type="entry name" value="zf-C2H2"/>
    <property type="match status" value="1"/>
</dbReference>
<feature type="domain" description="C2H2-type" evidence="7">
    <location>
        <begin position="370"/>
        <end position="399"/>
    </location>
</feature>
<feature type="compositionally biased region" description="Low complexity" evidence="6">
    <location>
        <begin position="25"/>
        <end position="37"/>
    </location>
</feature>
<reference evidence="8 9" key="1">
    <citation type="journal article" date="2016" name="Genome Biol. Evol.">
        <title>Gene Family Evolution Reflects Adaptation to Soil Environmental Stressors in the Genome of the Collembolan Orchesella cincta.</title>
        <authorList>
            <person name="Faddeeva-Vakhrusheva A."/>
            <person name="Derks M.F."/>
            <person name="Anvar S.Y."/>
            <person name="Agamennone V."/>
            <person name="Suring W."/>
            <person name="Smit S."/>
            <person name="van Straalen N.M."/>
            <person name="Roelofs D."/>
        </authorList>
    </citation>
    <scope>NUCLEOTIDE SEQUENCE [LARGE SCALE GENOMIC DNA]</scope>
    <source>
        <tissue evidence="8">Mixed pool</tissue>
    </source>
</reference>
<feature type="domain" description="C2H2-type" evidence="7">
    <location>
        <begin position="400"/>
        <end position="422"/>
    </location>
</feature>
<feature type="domain" description="C2H2-type" evidence="7">
    <location>
        <begin position="459"/>
        <end position="487"/>
    </location>
</feature>
<evidence type="ECO:0000256" key="2">
    <source>
        <dbReference type="ARBA" id="ARBA00022737"/>
    </source>
</evidence>
<feature type="region of interest" description="Disordered" evidence="6">
    <location>
        <begin position="483"/>
        <end position="520"/>
    </location>
</feature>
<dbReference type="FunFam" id="3.30.160.60:FF:000072">
    <property type="entry name" value="zinc finger protein 143 isoform X1"/>
    <property type="match status" value="1"/>
</dbReference>
<dbReference type="SUPFAM" id="SSF57667">
    <property type="entry name" value="beta-beta-alpha zinc fingers"/>
    <property type="match status" value="1"/>
</dbReference>
<dbReference type="GO" id="GO:0008270">
    <property type="term" value="F:zinc ion binding"/>
    <property type="evidence" value="ECO:0007669"/>
    <property type="project" value="UniProtKB-KW"/>
</dbReference>
<feature type="region of interest" description="Disordered" evidence="6">
    <location>
        <begin position="330"/>
        <end position="367"/>
    </location>
</feature>
<keyword evidence="3 5" id="KW-0863">Zinc-finger</keyword>
<dbReference type="InterPro" id="IPR050688">
    <property type="entry name" value="Zinc_finger/UBP_domain"/>
</dbReference>
<dbReference type="PANTHER" id="PTHR24403">
    <property type="entry name" value="ZINC FINGER PROTEIN"/>
    <property type="match status" value="1"/>
</dbReference>
<dbReference type="Gene3D" id="3.30.160.60">
    <property type="entry name" value="Classic Zinc Finger"/>
    <property type="match status" value="2"/>
</dbReference>
<feature type="compositionally biased region" description="Low complexity" evidence="6">
    <location>
        <begin position="215"/>
        <end position="228"/>
    </location>
</feature>
<evidence type="ECO:0000313" key="8">
    <source>
        <dbReference type="EMBL" id="ODM92319.1"/>
    </source>
</evidence>
<evidence type="ECO:0000256" key="4">
    <source>
        <dbReference type="ARBA" id="ARBA00022833"/>
    </source>
</evidence>
<dbReference type="STRING" id="48709.A0A1D2MH60"/>
<keyword evidence="4" id="KW-0862">Zinc</keyword>
<evidence type="ECO:0000256" key="5">
    <source>
        <dbReference type="PROSITE-ProRule" id="PRU00042"/>
    </source>
</evidence>
<gene>
    <name evidence="8" type="ORF">Ocin01_14364</name>
</gene>
<feature type="region of interest" description="Disordered" evidence="6">
    <location>
        <begin position="134"/>
        <end position="166"/>
    </location>
</feature>
<protein>
    <submittedName>
        <fullName evidence="8">Zinc finger protein-likePLAG1</fullName>
    </submittedName>
</protein>
<dbReference type="GO" id="GO:0010468">
    <property type="term" value="P:regulation of gene expression"/>
    <property type="evidence" value="ECO:0007669"/>
    <property type="project" value="TreeGrafter"/>
</dbReference>
<dbReference type="SMART" id="SM00355">
    <property type="entry name" value="ZnF_C2H2"/>
    <property type="match status" value="3"/>
</dbReference>
<evidence type="ECO:0000259" key="7">
    <source>
        <dbReference type="PROSITE" id="PS50157"/>
    </source>
</evidence>
<dbReference type="OrthoDB" id="3437960at2759"/>
<keyword evidence="2" id="KW-0677">Repeat</keyword>
<feature type="region of interest" description="Disordered" evidence="6">
    <location>
        <begin position="278"/>
        <end position="311"/>
    </location>
</feature>
<dbReference type="PROSITE" id="PS00028">
    <property type="entry name" value="ZINC_FINGER_C2H2_1"/>
    <property type="match status" value="2"/>
</dbReference>
<feature type="compositionally biased region" description="Basic and acidic residues" evidence="6">
    <location>
        <begin position="345"/>
        <end position="356"/>
    </location>
</feature>
<evidence type="ECO:0000313" key="9">
    <source>
        <dbReference type="Proteomes" id="UP000094527"/>
    </source>
</evidence>
<proteinExistence type="predicted"/>
<feature type="region of interest" description="Disordered" evidence="6">
    <location>
        <begin position="208"/>
        <end position="228"/>
    </location>
</feature>
<keyword evidence="9" id="KW-1185">Reference proteome</keyword>
<dbReference type="PROSITE" id="PS50157">
    <property type="entry name" value="ZINC_FINGER_C2H2_2"/>
    <property type="match status" value="3"/>
</dbReference>
<dbReference type="Proteomes" id="UP000094527">
    <property type="component" value="Unassembled WGS sequence"/>
</dbReference>
<dbReference type="AlphaFoldDB" id="A0A1D2MH60"/>
<comment type="caution">
    <text evidence="8">The sequence shown here is derived from an EMBL/GenBank/DDBJ whole genome shotgun (WGS) entry which is preliminary data.</text>
</comment>
<sequence>MSPFIEHGSDSSTVSCDSIADMTTSLGSSSPSGSVSGFNGVCGEDEEGPSANVNKSVQVQVGGETPLPSPTHNMTWTFQQLEEFFQAFLSKHPLNEVVTTIYNIREEMEMLSKHVQLLSPPWVDNRAQGTVLQTPQKMQHDTASPVNSSPSITTSEGLHQPNKEPSITSASLVLRRSLLGPNPNSLEDLLGNINIKREKYRDAVVQTEPRSLYTPSPSSQPSSPSLQLANAHNASGVFIKQDPDDSFNQANEGKPKLLSLLADAAFALGGQTKPVLTTTEMLPDSGRSSEHSSTASSPGAPPNEWDVPKSTSKAMYRIVKRRSSDTKLKIIFPRPSCHEGSASGSDEHQPETEAKSENIPTNPSCPDRPFQCKNEKCDKAYKTRSELNRHLVVHSGEKKHICKLCSKRFLRKQYLKTHLLRHHETGLTMMASSNSSSFQRSLMSASRHEFSNHAEPLTWRCNLCLKIFIHVDDLAKHVRSYHEKKRPSVAIPEEKEPANCGSSSIEDAPPTPAQTLSIVA</sequence>
<feature type="region of interest" description="Disordered" evidence="6">
    <location>
        <begin position="25"/>
        <end position="53"/>
    </location>
</feature>
<dbReference type="InterPro" id="IPR013087">
    <property type="entry name" value="Znf_C2H2_type"/>
</dbReference>
<evidence type="ECO:0000256" key="6">
    <source>
        <dbReference type="SAM" id="MobiDB-lite"/>
    </source>
</evidence>
<keyword evidence="1" id="KW-0479">Metal-binding</keyword>
<dbReference type="InterPro" id="IPR036236">
    <property type="entry name" value="Znf_C2H2_sf"/>
</dbReference>
<dbReference type="GO" id="GO:0005634">
    <property type="term" value="C:nucleus"/>
    <property type="evidence" value="ECO:0007669"/>
    <property type="project" value="TreeGrafter"/>
</dbReference>
<dbReference type="PANTHER" id="PTHR24403:SF67">
    <property type="entry name" value="FI01116P-RELATED"/>
    <property type="match status" value="1"/>
</dbReference>
<name>A0A1D2MH60_ORCCI</name>
<evidence type="ECO:0000256" key="3">
    <source>
        <dbReference type="ARBA" id="ARBA00022771"/>
    </source>
</evidence>